<dbReference type="RefSeq" id="WP_120044179.1">
    <property type="nucleotide sequence ID" value="NZ_QZFU01000041.1"/>
</dbReference>
<evidence type="ECO:0000313" key="1">
    <source>
        <dbReference type="EMBL" id="RJO69809.1"/>
    </source>
</evidence>
<gene>
    <name evidence="1" type="ORF">D5S18_28325</name>
</gene>
<comment type="caution">
    <text evidence="1">The sequence shown here is derived from an EMBL/GenBank/DDBJ whole genome shotgun (WGS) entry which is preliminary data.</text>
</comment>
<dbReference type="GO" id="GO:0003677">
    <property type="term" value="F:DNA binding"/>
    <property type="evidence" value="ECO:0007669"/>
    <property type="project" value="InterPro"/>
</dbReference>
<evidence type="ECO:0000313" key="2">
    <source>
        <dbReference type="Proteomes" id="UP000266677"/>
    </source>
</evidence>
<evidence type="ECO:0008006" key="3">
    <source>
        <dbReference type="Google" id="ProtNLM"/>
    </source>
</evidence>
<accession>A0A3A4KKM2</accession>
<dbReference type="AlphaFoldDB" id="A0A3A4KKM2"/>
<name>A0A3A4KKM2_9NOCA</name>
<dbReference type="OrthoDB" id="3700285at2"/>
<dbReference type="GO" id="GO:0006355">
    <property type="term" value="P:regulation of DNA-templated transcription"/>
    <property type="evidence" value="ECO:0007669"/>
    <property type="project" value="InterPro"/>
</dbReference>
<protein>
    <recommendedName>
        <fullName evidence="3">Helix-turn-helix domain-containing protein</fullName>
    </recommendedName>
</protein>
<dbReference type="SUPFAM" id="SSF46894">
    <property type="entry name" value="C-terminal effector domain of the bipartite response regulators"/>
    <property type="match status" value="1"/>
</dbReference>
<reference evidence="1 2" key="1">
    <citation type="submission" date="2018-09" db="EMBL/GenBank/DDBJ databases">
        <title>YIM PH21274 draft genome.</title>
        <authorList>
            <person name="Miao C."/>
        </authorList>
    </citation>
    <scope>NUCLEOTIDE SEQUENCE [LARGE SCALE GENOMIC DNA]</scope>
    <source>
        <strain evidence="1 2">YIM PH 21724</strain>
    </source>
</reference>
<proteinExistence type="predicted"/>
<organism evidence="1 2">
    <name type="scientific">Nocardia panacis</name>
    <dbReference type="NCBI Taxonomy" id="2340916"/>
    <lineage>
        <taxon>Bacteria</taxon>
        <taxon>Bacillati</taxon>
        <taxon>Actinomycetota</taxon>
        <taxon>Actinomycetes</taxon>
        <taxon>Mycobacteriales</taxon>
        <taxon>Nocardiaceae</taxon>
        <taxon>Nocardia</taxon>
    </lineage>
</organism>
<dbReference type="EMBL" id="QZFU01000041">
    <property type="protein sequence ID" value="RJO69809.1"/>
    <property type="molecule type" value="Genomic_DNA"/>
</dbReference>
<keyword evidence="2" id="KW-1185">Reference proteome</keyword>
<dbReference type="InterPro" id="IPR016032">
    <property type="entry name" value="Sig_transdc_resp-reg_C-effctor"/>
</dbReference>
<dbReference type="Proteomes" id="UP000266677">
    <property type="component" value="Unassembled WGS sequence"/>
</dbReference>
<sequence>MTMPARYKAEQPFTYTRVEAGELPAEVLTPHDRRVLVRQLVADGFTDLEIASRTQWTLFTAARIRDSIFLRPNHPTESEYAV</sequence>